<sequence length="76" mass="8729">MISRAELRTLVDIDDLRSLLGAGTARRERVSRSYATSVASRKGFPDPLIDHPRLRLWRRIDVEAWLDSNRPGWRAG</sequence>
<dbReference type="Proteomes" id="UP000198802">
    <property type="component" value="Unassembled WGS sequence"/>
</dbReference>
<reference evidence="2" key="1">
    <citation type="submission" date="2015-11" db="EMBL/GenBank/DDBJ databases">
        <authorList>
            <person name="Varghese N."/>
        </authorList>
    </citation>
    <scope>NUCLEOTIDE SEQUENCE [LARGE SCALE GENOMIC DNA]</scope>
    <source>
        <strain evidence="2">DSM 45899</strain>
    </source>
</reference>
<evidence type="ECO:0000313" key="2">
    <source>
        <dbReference type="Proteomes" id="UP000198802"/>
    </source>
</evidence>
<gene>
    <name evidence="1" type="ORF">Ga0074812_125105</name>
</gene>
<accession>A0A0S4QVU6</accession>
<protein>
    <recommendedName>
        <fullName evidence="3">Prophage CP4-57 regulatory protein (AlpA)</fullName>
    </recommendedName>
</protein>
<evidence type="ECO:0000313" key="1">
    <source>
        <dbReference type="EMBL" id="CUU59214.1"/>
    </source>
</evidence>
<keyword evidence="2" id="KW-1185">Reference proteome</keyword>
<dbReference type="AlphaFoldDB" id="A0A0S4QVU6"/>
<proteinExistence type="predicted"/>
<dbReference type="RefSeq" id="WP_226932710.1">
    <property type="nucleotide sequence ID" value="NZ_FAOZ01000025.1"/>
</dbReference>
<organism evidence="1 2">
    <name type="scientific">Parafrankia irregularis</name>
    <dbReference type="NCBI Taxonomy" id="795642"/>
    <lineage>
        <taxon>Bacteria</taxon>
        <taxon>Bacillati</taxon>
        <taxon>Actinomycetota</taxon>
        <taxon>Actinomycetes</taxon>
        <taxon>Frankiales</taxon>
        <taxon>Frankiaceae</taxon>
        <taxon>Parafrankia</taxon>
    </lineage>
</organism>
<dbReference type="EMBL" id="FAOZ01000025">
    <property type="protein sequence ID" value="CUU59214.1"/>
    <property type="molecule type" value="Genomic_DNA"/>
</dbReference>
<evidence type="ECO:0008006" key="3">
    <source>
        <dbReference type="Google" id="ProtNLM"/>
    </source>
</evidence>
<name>A0A0S4QVU6_9ACTN</name>